<accession>T0Q7X1</accession>
<dbReference type="RefSeq" id="XP_008615755.1">
    <property type="nucleotide sequence ID" value="XM_008617533.1"/>
</dbReference>
<dbReference type="EMBL" id="JH767173">
    <property type="protein sequence ID" value="EQC30731.1"/>
    <property type="molecule type" value="Genomic_DNA"/>
</dbReference>
<organism evidence="1 2">
    <name type="scientific">Saprolegnia diclina (strain VS20)</name>
    <dbReference type="NCBI Taxonomy" id="1156394"/>
    <lineage>
        <taxon>Eukaryota</taxon>
        <taxon>Sar</taxon>
        <taxon>Stramenopiles</taxon>
        <taxon>Oomycota</taxon>
        <taxon>Saprolegniomycetes</taxon>
        <taxon>Saprolegniales</taxon>
        <taxon>Saprolegniaceae</taxon>
        <taxon>Saprolegnia</taxon>
    </lineage>
</organism>
<dbReference type="VEuPathDB" id="FungiDB:SDRG_11490"/>
<proteinExistence type="predicted"/>
<keyword evidence="2" id="KW-1185">Reference proteome</keyword>
<evidence type="ECO:0000313" key="1">
    <source>
        <dbReference type="EMBL" id="EQC30731.1"/>
    </source>
</evidence>
<sequence>MLELTRAKAAIKALGDGYATAVEALRGEIPLAQLRSDRETDVQVRDALSHYVPWDELSDDDLAPFVGADGACIVPADAIKLTVDTNNFHEMSRLLVGAFGSCVFTLSHLTLDGDDMAPRLSPLDTRDASWTLVIALDAPHSRKLTVTCKERSSTLELGADWVRESYAAWYVDCDVELAPISAGRRAYLVYAVQLVDAPTQRTAPPGPADTASMLSYLAAAPRQFATTYAYRCQDDAASFADLNAVHAELVHSFVAAGAFDVALVTLTDATAVPELSHQELQAVRDAVVQYILDNEEAIGEEARDALGYLNDELTYKVVNYYAGRSARLEAERRDRQEPSRRPPPIRDGYVATDFDAIFNSSYYSVDEGYIGDDDLHESIDFSDYARDNSYVDLNLQPLADFVTNFGTTFKPIPPPPRTIINVAMHLQTPLPTDLPASLLVGRTVGKWVATESLDDLSSPVLLFWPKKHRVRLLGFGAAFQLLQNAFHAPHNALPLGYASLSELATAVMEMLGDSDVKTTDADREAMTAFVSASRSALLRSLYVTHCIDVFDDTKRSDGVAWLKTTCVEFGWEDVGAAIVQLVDQSLGDWHKTHAYAYLDWANLAAALRFVMALLDALTELNQPYFPELVVTLWHTVVANAVRFRDEDESYVGSSDDQRTCALHIMLQLEVRVACDWDASPTSSWFGSRLPSLLVAAICSYVTPVGSVVSIVQRCPVAMAPLLTLLPGISAMDGTRPTPLLPLVQDELEAQYDLAQEDDSTLLAERLEELHRWIGLEKDLVATFAASWKLCYETTACALLRALHQGLALSPTDATAIVNLILGFTASLVGNRHSFDWMDDKIVAHKKAQTVTHALLLILDRLSPSHVPLFVADLIEKVGRAPVYMHLDCTRTVLYPMIRYLDDKLPANYAPSRQALVAASSADARIGG</sequence>
<dbReference type="InParanoid" id="T0Q7X1"/>
<dbReference type="OMA" id="HAYAYLD"/>
<dbReference type="Proteomes" id="UP000030762">
    <property type="component" value="Unassembled WGS sequence"/>
</dbReference>
<gene>
    <name evidence="1" type="ORF">SDRG_11490</name>
</gene>
<dbReference type="AlphaFoldDB" id="T0Q7X1"/>
<reference evidence="1 2" key="1">
    <citation type="submission" date="2012-04" db="EMBL/GenBank/DDBJ databases">
        <title>The Genome Sequence of Saprolegnia declina VS20.</title>
        <authorList>
            <consortium name="The Broad Institute Genome Sequencing Platform"/>
            <person name="Russ C."/>
            <person name="Nusbaum C."/>
            <person name="Tyler B."/>
            <person name="van West P."/>
            <person name="Dieguez-Uribeondo J."/>
            <person name="de Bruijn I."/>
            <person name="Tripathy S."/>
            <person name="Jiang R."/>
            <person name="Young S.K."/>
            <person name="Zeng Q."/>
            <person name="Gargeya S."/>
            <person name="Fitzgerald M."/>
            <person name="Haas B."/>
            <person name="Abouelleil A."/>
            <person name="Alvarado L."/>
            <person name="Arachchi H.M."/>
            <person name="Berlin A."/>
            <person name="Chapman S.B."/>
            <person name="Goldberg J."/>
            <person name="Griggs A."/>
            <person name="Gujja S."/>
            <person name="Hansen M."/>
            <person name="Howarth C."/>
            <person name="Imamovic A."/>
            <person name="Larimer J."/>
            <person name="McCowen C."/>
            <person name="Montmayeur A."/>
            <person name="Murphy C."/>
            <person name="Neiman D."/>
            <person name="Pearson M."/>
            <person name="Priest M."/>
            <person name="Roberts A."/>
            <person name="Saif S."/>
            <person name="Shea T."/>
            <person name="Sisk P."/>
            <person name="Sykes S."/>
            <person name="Wortman J."/>
            <person name="Nusbaum C."/>
            <person name="Birren B."/>
        </authorList>
    </citation>
    <scope>NUCLEOTIDE SEQUENCE [LARGE SCALE GENOMIC DNA]</scope>
    <source>
        <strain evidence="1 2">VS20</strain>
    </source>
</reference>
<evidence type="ECO:0000313" key="2">
    <source>
        <dbReference type="Proteomes" id="UP000030762"/>
    </source>
</evidence>
<dbReference type="OrthoDB" id="10399806at2759"/>
<dbReference type="GeneID" id="19952217"/>
<protein>
    <submittedName>
        <fullName evidence="1">Uncharacterized protein</fullName>
    </submittedName>
</protein>
<name>T0Q7X1_SAPDV</name>